<dbReference type="RefSeq" id="WP_283239624.1">
    <property type="nucleotide sequence ID" value="NZ_JASGBP010000007.1"/>
</dbReference>
<dbReference type="PROSITE" id="PS50109">
    <property type="entry name" value="HIS_KIN"/>
    <property type="match status" value="1"/>
</dbReference>
<organism evidence="8 9">
    <name type="scientific">Flavobacterium sedimenticola</name>
    <dbReference type="NCBI Taxonomy" id="3043286"/>
    <lineage>
        <taxon>Bacteria</taxon>
        <taxon>Pseudomonadati</taxon>
        <taxon>Bacteroidota</taxon>
        <taxon>Flavobacteriia</taxon>
        <taxon>Flavobacteriales</taxon>
        <taxon>Flavobacteriaceae</taxon>
        <taxon>Flavobacterium</taxon>
    </lineage>
</organism>
<dbReference type="SMART" id="SM00387">
    <property type="entry name" value="HATPase_c"/>
    <property type="match status" value="1"/>
</dbReference>
<dbReference type="PANTHER" id="PTHR44936:SF9">
    <property type="entry name" value="SENSOR PROTEIN CREC"/>
    <property type="match status" value="1"/>
</dbReference>
<comment type="catalytic activity">
    <reaction evidence="1">
        <text>ATP + protein L-histidine = ADP + protein N-phospho-L-histidine.</text>
        <dbReference type="EC" id="2.7.13.3"/>
    </reaction>
</comment>
<name>A0ABT6XSJ5_9FLAO</name>
<evidence type="ECO:0000256" key="1">
    <source>
        <dbReference type="ARBA" id="ARBA00000085"/>
    </source>
</evidence>
<feature type="domain" description="Histidine kinase" evidence="7">
    <location>
        <begin position="53"/>
        <end position="256"/>
    </location>
</feature>
<sequence length="256" mass="29648">MNRKKKYIPKSRHNPEVQARKIDLHREELRQIKKAVEALTFSHDNHISYLGNFARHDIKNSIQSMDSILSTTTAEEITEQQILSLKTNLKVIRETMENFSKLVPYSKDEKFEYRNLLIAVELLSRNDFYNGKIKLFKVYPEEEIYLNLPFQSVLQMFNNLIINSIKSLESTEKPIIQISAHTDSEKLNIEISDNGQSIPEKDNERIFEFGYSTTGGSGIGLYHARYLCELFNGSIQLSNTKIGFSKTFLIHLPIIE</sequence>
<keyword evidence="5 8" id="KW-0418">Kinase</keyword>
<dbReference type="EMBL" id="JASGBP010000007">
    <property type="protein sequence ID" value="MDI9257947.1"/>
    <property type="molecule type" value="Genomic_DNA"/>
</dbReference>
<keyword evidence="3" id="KW-0597">Phosphoprotein</keyword>
<proteinExistence type="predicted"/>
<dbReference type="Pfam" id="PF02518">
    <property type="entry name" value="HATPase_c"/>
    <property type="match status" value="1"/>
</dbReference>
<evidence type="ECO:0000313" key="9">
    <source>
        <dbReference type="Proteomes" id="UP001230035"/>
    </source>
</evidence>
<evidence type="ECO:0000313" key="8">
    <source>
        <dbReference type="EMBL" id="MDI9257947.1"/>
    </source>
</evidence>
<accession>A0ABT6XSJ5</accession>
<keyword evidence="4" id="KW-0808">Transferase</keyword>
<dbReference type="SUPFAM" id="SSF55874">
    <property type="entry name" value="ATPase domain of HSP90 chaperone/DNA topoisomerase II/histidine kinase"/>
    <property type="match status" value="1"/>
</dbReference>
<dbReference type="InterPro" id="IPR005467">
    <property type="entry name" value="His_kinase_dom"/>
</dbReference>
<dbReference type="InterPro" id="IPR003594">
    <property type="entry name" value="HATPase_dom"/>
</dbReference>
<dbReference type="GO" id="GO:0016301">
    <property type="term" value="F:kinase activity"/>
    <property type="evidence" value="ECO:0007669"/>
    <property type="project" value="UniProtKB-KW"/>
</dbReference>
<dbReference type="InterPro" id="IPR050980">
    <property type="entry name" value="2C_sensor_his_kinase"/>
</dbReference>
<dbReference type="EC" id="2.7.13.3" evidence="2"/>
<evidence type="ECO:0000259" key="7">
    <source>
        <dbReference type="PROSITE" id="PS50109"/>
    </source>
</evidence>
<evidence type="ECO:0000256" key="5">
    <source>
        <dbReference type="ARBA" id="ARBA00022777"/>
    </source>
</evidence>
<protein>
    <recommendedName>
        <fullName evidence="2">histidine kinase</fullName>
        <ecNumber evidence="2">2.7.13.3</ecNumber>
    </recommendedName>
</protein>
<dbReference type="CDD" id="cd00075">
    <property type="entry name" value="HATPase"/>
    <property type="match status" value="1"/>
</dbReference>
<evidence type="ECO:0000256" key="2">
    <source>
        <dbReference type="ARBA" id="ARBA00012438"/>
    </source>
</evidence>
<dbReference type="PANTHER" id="PTHR44936">
    <property type="entry name" value="SENSOR PROTEIN CREC"/>
    <property type="match status" value="1"/>
</dbReference>
<dbReference type="InterPro" id="IPR004358">
    <property type="entry name" value="Sig_transdc_His_kin-like_C"/>
</dbReference>
<evidence type="ECO:0000256" key="6">
    <source>
        <dbReference type="ARBA" id="ARBA00023012"/>
    </source>
</evidence>
<dbReference type="Proteomes" id="UP001230035">
    <property type="component" value="Unassembled WGS sequence"/>
</dbReference>
<dbReference type="InterPro" id="IPR036890">
    <property type="entry name" value="HATPase_C_sf"/>
</dbReference>
<evidence type="ECO:0000256" key="4">
    <source>
        <dbReference type="ARBA" id="ARBA00022679"/>
    </source>
</evidence>
<reference evidence="8 9" key="1">
    <citation type="submission" date="2023-05" db="EMBL/GenBank/DDBJ databases">
        <title>Flavobacterium sedimenti sp. nov., isolated from the sediment.</title>
        <authorList>
            <person name="Wu N."/>
        </authorList>
    </citation>
    <scope>NUCLEOTIDE SEQUENCE [LARGE SCALE GENOMIC DNA]</scope>
    <source>
        <strain evidence="8 9">YZ-48</strain>
    </source>
</reference>
<evidence type="ECO:0000256" key="3">
    <source>
        <dbReference type="ARBA" id="ARBA00022553"/>
    </source>
</evidence>
<dbReference type="Gene3D" id="3.30.565.10">
    <property type="entry name" value="Histidine kinase-like ATPase, C-terminal domain"/>
    <property type="match status" value="1"/>
</dbReference>
<dbReference type="PRINTS" id="PR00344">
    <property type="entry name" value="BCTRLSENSOR"/>
</dbReference>
<keyword evidence="6" id="KW-0902">Two-component regulatory system</keyword>
<keyword evidence="9" id="KW-1185">Reference proteome</keyword>
<gene>
    <name evidence="8" type="ORF">QHT84_11030</name>
</gene>
<comment type="caution">
    <text evidence="8">The sequence shown here is derived from an EMBL/GenBank/DDBJ whole genome shotgun (WGS) entry which is preliminary data.</text>
</comment>